<evidence type="ECO:0000313" key="2">
    <source>
        <dbReference type="EMBL" id="RZU49349.1"/>
    </source>
</evidence>
<evidence type="ECO:0000313" key="3">
    <source>
        <dbReference type="Proteomes" id="UP000292564"/>
    </source>
</evidence>
<keyword evidence="3" id="KW-1185">Reference proteome</keyword>
<organism evidence="2 3">
    <name type="scientific">Krasilnikovia cinnamomea</name>
    <dbReference type="NCBI Taxonomy" id="349313"/>
    <lineage>
        <taxon>Bacteria</taxon>
        <taxon>Bacillati</taxon>
        <taxon>Actinomycetota</taxon>
        <taxon>Actinomycetes</taxon>
        <taxon>Micromonosporales</taxon>
        <taxon>Micromonosporaceae</taxon>
        <taxon>Krasilnikovia</taxon>
    </lineage>
</organism>
<dbReference type="Pfam" id="PF03235">
    <property type="entry name" value="GmrSD_N"/>
    <property type="match status" value="1"/>
</dbReference>
<protein>
    <submittedName>
        <fullName evidence="2">Uncharacterized protein DUF262</fullName>
    </submittedName>
</protein>
<dbReference type="PANTHER" id="PTHR39639:SF1">
    <property type="entry name" value="DUF262 DOMAIN-CONTAINING PROTEIN"/>
    <property type="match status" value="1"/>
</dbReference>
<reference evidence="2 3" key="1">
    <citation type="submission" date="2019-02" db="EMBL/GenBank/DDBJ databases">
        <title>Sequencing the genomes of 1000 actinobacteria strains.</title>
        <authorList>
            <person name="Klenk H.-P."/>
        </authorList>
    </citation>
    <scope>NUCLEOTIDE SEQUENCE [LARGE SCALE GENOMIC DNA]</scope>
    <source>
        <strain evidence="2 3">DSM 45162</strain>
    </source>
</reference>
<comment type="caution">
    <text evidence="2">The sequence shown here is derived from an EMBL/GenBank/DDBJ whole genome shotgun (WGS) entry which is preliminary data.</text>
</comment>
<dbReference type="PANTHER" id="PTHR39639">
    <property type="entry name" value="CHROMOSOME 16, WHOLE GENOME SHOTGUN SEQUENCE"/>
    <property type="match status" value="1"/>
</dbReference>
<dbReference type="AlphaFoldDB" id="A0A4Q7ZH07"/>
<feature type="domain" description="GmrSD restriction endonucleases N-terminal" evidence="1">
    <location>
        <begin position="47"/>
        <end position="179"/>
    </location>
</feature>
<dbReference type="Proteomes" id="UP000292564">
    <property type="component" value="Unassembled WGS sequence"/>
</dbReference>
<proteinExistence type="predicted"/>
<name>A0A4Q7ZH07_9ACTN</name>
<evidence type="ECO:0000259" key="1">
    <source>
        <dbReference type="Pfam" id="PF03235"/>
    </source>
</evidence>
<gene>
    <name evidence="2" type="ORF">EV385_1094</name>
</gene>
<dbReference type="InterPro" id="IPR004919">
    <property type="entry name" value="GmrSD_N"/>
</dbReference>
<accession>A0A4Q7ZH07</accession>
<dbReference type="RefSeq" id="WP_207229757.1">
    <property type="nucleotide sequence ID" value="NZ_SHKY01000001.1"/>
</dbReference>
<dbReference type="EMBL" id="SHKY01000001">
    <property type="protein sequence ID" value="RZU49349.1"/>
    <property type="molecule type" value="Genomic_DNA"/>
</dbReference>
<sequence length="366" mass="41227">MTHTISNEKMRIEAINQFRKAQEGAVLEVADQGLLTLTNLVASGAVDVSPNFQRRERWSPEKQSLLIESFLTNIPVPPVYLAEDSVVLGSYAVIDGKQRLTSISSFFQNELVLRGLTRLGGLNGLRYDALPREIRNPLGMKALRTITLLRASDPELKHEVFLRLNTGGEVLNAQEIRNVAYRGPLNDLIYSLAEHPFLRHQLKVNPPSSPNFRQMLDAEYVLRFLTLADGWREFKGDLRGAFDDFMVAKRFADDIELEQMRESFNECIGAAEAIWELDAFKRPGRDQALAGLFDAQMVALHEIGRSKHEALIRSRDRVRTESANLFADKYFDEAARIGTNTPARLKKRIDMMLRVLSNIAGASGGE</sequence>